<comment type="caution">
    <text evidence="1">The sequence shown here is derived from an EMBL/GenBank/DDBJ whole genome shotgun (WGS) entry which is preliminary data.</text>
</comment>
<dbReference type="AlphaFoldDB" id="A0A084AC49"/>
<evidence type="ECO:0000313" key="1">
    <source>
        <dbReference type="EMBL" id="KEY62878.1"/>
    </source>
</evidence>
<reference evidence="1 2" key="1">
    <citation type="submission" date="2014-06" db="EMBL/GenBank/DDBJ databases">
        <title>Draft genome sequence of the putrescine producing strain Lactococcus lactis subsp cremoris GE214.</title>
        <authorList>
            <person name="Ladero V."/>
            <person name="Linares D.M."/>
            <person name="del Rio B."/>
            <person name="Mayo B."/>
            <person name="Martin M.C."/>
            <person name="Fernandez M."/>
            <person name="Alvarez M.A."/>
        </authorList>
    </citation>
    <scope>NUCLEOTIDE SEQUENCE [LARGE SCALE GENOMIC DNA]</scope>
    <source>
        <strain evidence="1 2">GE214</strain>
    </source>
</reference>
<proteinExistence type="predicted"/>
<dbReference type="InterPro" id="IPR005358">
    <property type="entry name" value="Puta_zinc/iron-chelating_dom"/>
</dbReference>
<evidence type="ECO:0000313" key="2">
    <source>
        <dbReference type="Proteomes" id="UP000028401"/>
    </source>
</evidence>
<accession>A0A084AC49</accession>
<dbReference type="PATRIC" id="fig|1415168.3.peg.1009"/>
<protein>
    <recommendedName>
        <fullName evidence="3">YkgJ family cysteine cluster protein</fullName>
    </recommendedName>
</protein>
<dbReference type="Proteomes" id="UP000028401">
    <property type="component" value="Unassembled WGS sequence"/>
</dbReference>
<dbReference type="Pfam" id="PF03692">
    <property type="entry name" value="CxxCxxCC"/>
    <property type="match status" value="1"/>
</dbReference>
<dbReference type="PANTHER" id="PTHR35866:SF1">
    <property type="entry name" value="YKGJ FAMILY CYSTEINE CLUSTER PROTEIN"/>
    <property type="match status" value="1"/>
</dbReference>
<name>A0A084AC49_LACLC</name>
<gene>
    <name evidence="1" type="ORF">U725_00942</name>
</gene>
<sequence>MQIFAKILMMKYTFEIDLDRYKNLAQQKQKTHKKFLAGLAKKPPKQLDKIVKEVHEEVFLEIDCTKCANCCKTLGPLWTEADIERVAKHLRMKVSDFEATYLRTDEDGDKVFQTMPCQFLGSDNLCSIYEVRPKACREFPHTDRKKIYQINNLTIKNTLYCPAAYEFVEKLQKRLD</sequence>
<dbReference type="EMBL" id="AZSI01000020">
    <property type="protein sequence ID" value="KEY62878.1"/>
    <property type="molecule type" value="Genomic_DNA"/>
</dbReference>
<dbReference type="PANTHER" id="PTHR35866">
    <property type="entry name" value="PUTATIVE-RELATED"/>
    <property type="match status" value="1"/>
</dbReference>
<organism evidence="1 2">
    <name type="scientific">Lactococcus cremoris subsp. cremoris GE214</name>
    <dbReference type="NCBI Taxonomy" id="1415168"/>
    <lineage>
        <taxon>Bacteria</taxon>
        <taxon>Bacillati</taxon>
        <taxon>Bacillota</taxon>
        <taxon>Bacilli</taxon>
        <taxon>Lactobacillales</taxon>
        <taxon>Streptococcaceae</taxon>
        <taxon>Lactococcus</taxon>
        <taxon>Lactococcus cremoris subsp. cremoris</taxon>
    </lineage>
</organism>
<evidence type="ECO:0008006" key="3">
    <source>
        <dbReference type="Google" id="ProtNLM"/>
    </source>
</evidence>